<feature type="compositionally biased region" description="Low complexity" evidence="3">
    <location>
        <begin position="150"/>
        <end position="174"/>
    </location>
</feature>
<dbReference type="InterPro" id="IPR014755">
    <property type="entry name" value="Cu-Rt/internalin_Ig-like"/>
</dbReference>
<evidence type="ECO:0000259" key="6">
    <source>
        <dbReference type="Pfam" id="PF04234"/>
    </source>
</evidence>
<dbReference type="InterPro" id="IPR007348">
    <property type="entry name" value="CopC_dom"/>
</dbReference>
<keyword evidence="4" id="KW-0472">Membrane</keyword>
<feature type="signal peptide" evidence="5">
    <location>
        <begin position="1"/>
        <end position="31"/>
    </location>
</feature>
<sequence>MPIDVRALARPLLVLAAAAVLVLTWGSPASAHTELRATTPEQGSTVDQLSEVRLEFTGDLLEIGAELTLVDAAGTEHELVPQFPSANAVTGTVEDEVAAGDAELRWRIVAEDGHPIEGVLAFTYAGPVETETPVESPTPADDEPIGEEVATSSTPEATPSPTAPADPDSGAPEDIPAWVLPLLGVVAAGGALVAILAARARQR</sequence>
<dbReference type="RefSeq" id="WP_301142995.1">
    <property type="nucleotide sequence ID" value="NZ_JAUHQA010000001.1"/>
</dbReference>
<dbReference type="EMBL" id="JAUHQA010000001">
    <property type="protein sequence ID" value="MDN4481387.1"/>
    <property type="molecule type" value="Genomic_DNA"/>
</dbReference>
<evidence type="ECO:0000256" key="5">
    <source>
        <dbReference type="SAM" id="SignalP"/>
    </source>
</evidence>
<gene>
    <name evidence="7" type="ORF">QQX02_10670</name>
</gene>
<keyword evidence="8" id="KW-1185">Reference proteome</keyword>
<dbReference type="Pfam" id="PF04234">
    <property type="entry name" value="CopC"/>
    <property type="match status" value="1"/>
</dbReference>
<keyword evidence="4" id="KW-0812">Transmembrane</keyword>
<dbReference type="Gene3D" id="2.60.40.1220">
    <property type="match status" value="1"/>
</dbReference>
<feature type="region of interest" description="Disordered" evidence="3">
    <location>
        <begin position="129"/>
        <end position="174"/>
    </location>
</feature>
<organism evidence="7 8">
    <name type="scientific">Demequina muriae</name>
    <dbReference type="NCBI Taxonomy" id="3051664"/>
    <lineage>
        <taxon>Bacteria</taxon>
        <taxon>Bacillati</taxon>
        <taxon>Actinomycetota</taxon>
        <taxon>Actinomycetes</taxon>
        <taxon>Micrococcales</taxon>
        <taxon>Demequinaceae</taxon>
        <taxon>Demequina</taxon>
    </lineage>
</organism>
<dbReference type="Proteomes" id="UP001172708">
    <property type="component" value="Unassembled WGS sequence"/>
</dbReference>
<accession>A0ABT8GIY7</accession>
<evidence type="ECO:0000256" key="1">
    <source>
        <dbReference type="ARBA" id="ARBA00022729"/>
    </source>
</evidence>
<keyword evidence="4" id="KW-1133">Transmembrane helix</keyword>
<reference evidence="7" key="1">
    <citation type="submission" date="2023-06" db="EMBL/GenBank/DDBJ databases">
        <title>Egi l300058.</title>
        <authorList>
            <person name="Gao L."/>
            <person name="Fang B.-Z."/>
            <person name="Li W.-J."/>
        </authorList>
    </citation>
    <scope>NUCLEOTIDE SEQUENCE</scope>
    <source>
        <strain evidence="7">EGI L300058</strain>
    </source>
</reference>
<dbReference type="SUPFAM" id="SSF81296">
    <property type="entry name" value="E set domains"/>
    <property type="match status" value="1"/>
</dbReference>
<keyword evidence="2" id="KW-0186">Copper</keyword>
<dbReference type="InterPro" id="IPR014756">
    <property type="entry name" value="Ig_E-set"/>
</dbReference>
<protein>
    <submittedName>
        <fullName evidence="7">Copper resistance protein CopC</fullName>
    </submittedName>
</protein>
<comment type="caution">
    <text evidence="7">The sequence shown here is derived from an EMBL/GenBank/DDBJ whole genome shotgun (WGS) entry which is preliminary data.</text>
</comment>
<feature type="domain" description="CopC" evidence="6">
    <location>
        <begin position="32"/>
        <end position="123"/>
    </location>
</feature>
<proteinExistence type="predicted"/>
<feature type="chain" id="PRO_5045487290" evidence="5">
    <location>
        <begin position="32"/>
        <end position="203"/>
    </location>
</feature>
<keyword evidence="1 5" id="KW-0732">Signal</keyword>
<evidence type="ECO:0000256" key="3">
    <source>
        <dbReference type="SAM" id="MobiDB-lite"/>
    </source>
</evidence>
<evidence type="ECO:0000313" key="8">
    <source>
        <dbReference type="Proteomes" id="UP001172708"/>
    </source>
</evidence>
<evidence type="ECO:0000313" key="7">
    <source>
        <dbReference type="EMBL" id="MDN4481387.1"/>
    </source>
</evidence>
<evidence type="ECO:0000256" key="2">
    <source>
        <dbReference type="ARBA" id="ARBA00023008"/>
    </source>
</evidence>
<feature type="transmembrane region" description="Helical" evidence="4">
    <location>
        <begin position="178"/>
        <end position="198"/>
    </location>
</feature>
<evidence type="ECO:0000256" key="4">
    <source>
        <dbReference type="SAM" id="Phobius"/>
    </source>
</evidence>
<name>A0ABT8GIY7_9MICO</name>